<evidence type="ECO:0000256" key="7">
    <source>
        <dbReference type="ARBA" id="ARBA00023267"/>
    </source>
</evidence>
<dbReference type="PANTHER" id="PTHR45266:SF3">
    <property type="entry name" value="OXALOACETATE DECARBOXYLASE ALPHA CHAIN"/>
    <property type="match status" value="1"/>
</dbReference>
<evidence type="ECO:0000256" key="1">
    <source>
        <dbReference type="ARBA" id="ARBA00005194"/>
    </source>
</evidence>
<dbReference type="PROSITE" id="PS00188">
    <property type="entry name" value="BIOTIN"/>
    <property type="match status" value="1"/>
</dbReference>
<evidence type="ECO:0000256" key="4">
    <source>
        <dbReference type="ARBA" id="ARBA00022832"/>
    </source>
</evidence>
<dbReference type="Gene3D" id="2.40.50.100">
    <property type="match status" value="1"/>
</dbReference>
<keyword evidence="4 8" id="KW-0276">Fatty acid metabolism</keyword>
<gene>
    <name evidence="10" type="primary">accB</name>
    <name evidence="10" type="ORF">CEQ21_19490</name>
</gene>
<comment type="caution">
    <text evidence="10">The sequence shown here is derived from an EMBL/GenBank/DDBJ whole genome shotgun (WGS) entry which is preliminary data.</text>
</comment>
<dbReference type="PROSITE" id="PS50968">
    <property type="entry name" value="BIOTINYL_LIPOYL"/>
    <property type="match status" value="1"/>
</dbReference>
<dbReference type="InterPro" id="IPR001249">
    <property type="entry name" value="AcCoA_biotinCC"/>
</dbReference>
<dbReference type="AlphaFoldDB" id="A0A553SKV1"/>
<comment type="function">
    <text evidence="8">This protein is a component of the acetyl coenzyme A carboxylase complex; first, biotin carboxylase catalyzes the carboxylation of the carrier protein and then the transcarboxylase transfers the carboxyl group to form malonyl-CoA.</text>
</comment>
<dbReference type="CDD" id="cd06850">
    <property type="entry name" value="biotinyl_domain"/>
    <property type="match status" value="1"/>
</dbReference>
<dbReference type="UniPathway" id="UPA00094"/>
<dbReference type="EMBL" id="RIBP01000004">
    <property type="protein sequence ID" value="TRZ37630.1"/>
    <property type="molecule type" value="Genomic_DNA"/>
</dbReference>
<evidence type="ECO:0000313" key="11">
    <source>
        <dbReference type="Proteomes" id="UP000319837"/>
    </source>
</evidence>
<comment type="pathway">
    <text evidence="1 8">Lipid metabolism; fatty acid biosynthesis.</text>
</comment>
<dbReference type="InterPro" id="IPR011053">
    <property type="entry name" value="Single_hybrid_motif"/>
</dbReference>
<evidence type="ECO:0000256" key="2">
    <source>
        <dbReference type="ARBA" id="ARBA00017562"/>
    </source>
</evidence>
<evidence type="ECO:0000313" key="10">
    <source>
        <dbReference type="EMBL" id="TRZ37630.1"/>
    </source>
</evidence>
<dbReference type="InterPro" id="IPR050709">
    <property type="entry name" value="Biotin_Carboxyl_Carrier/Decarb"/>
</dbReference>
<dbReference type="SUPFAM" id="SSF51230">
    <property type="entry name" value="Single hybrid motif"/>
    <property type="match status" value="1"/>
</dbReference>
<dbReference type="GO" id="GO:0006633">
    <property type="term" value="P:fatty acid biosynthetic process"/>
    <property type="evidence" value="ECO:0007669"/>
    <property type="project" value="UniProtKB-UniPathway"/>
</dbReference>
<keyword evidence="5 8" id="KW-0443">Lipid metabolism</keyword>
<name>A0A553SKV1_NIACI</name>
<keyword evidence="7 8" id="KW-0092">Biotin</keyword>
<dbReference type="GO" id="GO:0009317">
    <property type="term" value="C:acetyl-CoA carboxylase complex"/>
    <property type="evidence" value="ECO:0007669"/>
    <property type="project" value="InterPro"/>
</dbReference>
<organism evidence="10 11">
    <name type="scientific">Niallia circulans</name>
    <name type="common">Bacillus circulans</name>
    <dbReference type="NCBI Taxonomy" id="1397"/>
    <lineage>
        <taxon>Bacteria</taxon>
        <taxon>Bacillati</taxon>
        <taxon>Bacillota</taxon>
        <taxon>Bacilli</taxon>
        <taxon>Bacillales</taxon>
        <taxon>Bacillaceae</taxon>
        <taxon>Niallia</taxon>
    </lineage>
</organism>
<dbReference type="PANTHER" id="PTHR45266">
    <property type="entry name" value="OXALOACETATE DECARBOXYLASE ALPHA CHAIN"/>
    <property type="match status" value="1"/>
</dbReference>
<keyword evidence="3 8" id="KW-0444">Lipid biosynthesis</keyword>
<evidence type="ECO:0000259" key="9">
    <source>
        <dbReference type="PROSITE" id="PS50968"/>
    </source>
</evidence>
<feature type="domain" description="Lipoyl-binding" evidence="9">
    <location>
        <begin position="82"/>
        <end position="158"/>
    </location>
</feature>
<dbReference type="NCBIfam" id="TIGR00531">
    <property type="entry name" value="BCCP"/>
    <property type="match status" value="1"/>
</dbReference>
<dbReference type="PRINTS" id="PR01071">
    <property type="entry name" value="ACOABIOTINCC"/>
</dbReference>
<dbReference type="InterPro" id="IPR000089">
    <property type="entry name" value="Biotin_lipoyl"/>
</dbReference>
<dbReference type="Pfam" id="PF00364">
    <property type="entry name" value="Biotin_lipoyl"/>
    <property type="match status" value="1"/>
</dbReference>
<evidence type="ECO:0000256" key="5">
    <source>
        <dbReference type="ARBA" id="ARBA00023098"/>
    </source>
</evidence>
<proteinExistence type="predicted"/>
<keyword evidence="6 8" id="KW-0275">Fatty acid biosynthesis</keyword>
<dbReference type="RefSeq" id="WP_185765937.1">
    <property type="nucleotide sequence ID" value="NZ_RIBP01000004.1"/>
</dbReference>
<evidence type="ECO:0000256" key="3">
    <source>
        <dbReference type="ARBA" id="ARBA00022516"/>
    </source>
</evidence>
<evidence type="ECO:0000256" key="6">
    <source>
        <dbReference type="ARBA" id="ARBA00023160"/>
    </source>
</evidence>
<dbReference type="Proteomes" id="UP000319837">
    <property type="component" value="Unassembled WGS sequence"/>
</dbReference>
<dbReference type="GO" id="GO:0003989">
    <property type="term" value="F:acetyl-CoA carboxylase activity"/>
    <property type="evidence" value="ECO:0007669"/>
    <property type="project" value="InterPro"/>
</dbReference>
<reference evidence="11" key="1">
    <citation type="submission" date="2018-10" db="EMBL/GenBank/DDBJ databases">
        <title>FDA dAtabase for Regulatory Grade micrObial Sequences (FDA-ARGOS): Supporting development and validation of Infectious Disease Dx tests.</title>
        <authorList>
            <person name="Minogue T."/>
            <person name="Wolcott M."/>
            <person name="Wasieloski L."/>
            <person name="Aguilar W."/>
            <person name="Moore D."/>
            <person name="Tallon L."/>
            <person name="Sadzewicz L."/>
            <person name="Sengamalay N."/>
            <person name="Ott S."/>
            <person name="Godinez A."/>
            <person name="Nagaraj S."/>
            <person name="Vavikolanu K."/>
            <person name="Vyas G."/>
            <person name="Nadendla S."/>
            <person name="George J."/>
            <person name="Sichtig H."/>
        </authorList>
    </citation>
    <scope>NUCLEOTIDE SEQUENCE [LARGE SCALE GENOMIC DNA]</scope>
    <source>
        <strain evidence="11">FDAARGOS_343</strain>
    </source>
</reference>
<sequence>MLKIEEIKDLINLINDSNISDFVYENEGAKVEIKKNRPEVQAIAAVSAPAPIQQIQAVQPQAAQVVQEEAAQAPAVSSNENLHKVTSPMVGTFYQSATPDAPAYVSVGDKVSKDTVVCIVEAMKLFNEITAEVEGEIVEILVKDGELVEYGEPLFLVKAL</sequence>
<dbReference type="InterPro" id="IPR001882">
    <property type="entry name" value="Biotin_BS"/>
</dbReference>
<evidence type="ECO:0000256" key="8">
    <source>
        <dbReference type="RuleBase" id="RU364072"/>
    </source>
</evidence>
<accession>A0A553SKV1</accession>
<protein>
    <recommendedName>
        <fullName evidence="2 8">Biotin carboxyl carrier protein of acetyl-CoA carboxylase</fullName>
    </recommendedName>
</protein>